<dbReference type="STRING" id="6182.A0A4Z2D3V8"/>
<evidence type="ECO:0000256" key="5">
    <source>
        <dbReference type="ARBA" id="ARBA00022692"/>
    </source>
</evidence>
<evidence type="ECO:0000256" key="1">
    <source>
        <dbReference type="ARBA" id="ARBA00004477"/>
    </source>
</evidence>
<evidence type="ECO:0000313" key="16">
    <source>
        <dbReference type="Proteomes" id="UP000311919"/>
    </source>
</evidence>
<evidence type="ECO:0000256" key="3">
    <source>
        <dbReference type="ARBA" id="ARBA00004585"/>
    </source>
</evidence>
<accession>A0A4Z2D3V8</accession>
<evidence type="ECO:0000256" key="7">
    <source>
        <dbReference type="ARBA" id="ARBA00022989"/>
    </source>
</evidence>
<dbReference type="GO" id="GO:2000010">
    <property type="term" value="P:positive regulation of protein localization to cell surface"/>
    <property type="evidence" value="ECO:0007669"/>
    <property type="project" value="TreeGrafter"/>
</dbReference>
<dbReference type="AlphaFoldDB" id="A0A4Z2D3V8"/>
<evidence type="ECO:0000256" key="8">
    <source>
        <dbReference type="ARBA" id="ARBA00023136"/>
    </source>
</evidence>
<keyword evidence="16" id="KW-1185">Reference proteome</keyword>
<evidence type="ECO:0000256" key="12">
    <source>
        <dbReference type="ARBA" id="ARBA00024424"/>
    </source>
</evidence>
<evidence type="ECO:0000256" key="2">
    <source>
        <dbReference type="ARBA" id="ARBA00004541"/>
    </source>
</evidence>
<evidence type="ECO:0000256" key="13">
    <source>
        <dbReference type="SAM" id="MobiDB-lite"/>
    </source>
</evidence>
<name>A0A4Z2D3V8_SCHJA</name>
<dbReference type="GO" id="GO:0005789">
    <property type="term" value="C:endoplasmic reticulum membrane"/>
    <property type="evidence" value="ECO:0007669"/>
    <property type="project" value="UniProtKB-SubCell"/>
</dbReference>
<keyword evidence="8 14" id="KW-0472">Membrane</keyword>
<feature type="region of interest" description="Disordered" evidence="13">
    <location>
        <begin position="196"/>
        <end position="220"/>
    </location>
</feature>
<keyword evidence="5 14" id="KW-0812">Transmembrane</keyword>
<reference evidence="15 16" key="1">
    <citation type="submission" date="2019-03" db="EMBL/GenBank/DDBJ databases">
        <title>An improved genome assembly of the fluke Schistosoma japonicum.</title>
        <authorList>
            <person name="Hu W."/>
            <person name="Luo F."/>
            <person name="Yin M."/>
            <person name="Mo X."/>
            <person name="Sun C."/>
            <person name="Wu Q."/>
            <person name="Zhu B."/>
            <person name="Xiang M."/>
            <person name="Wang J."/>
            <person name="Wang Y."/>
            <person name="Zhang T."/>
            <person name="Xu B."/>
            <person name="Zheng H."/>
            <person name="Feng Z."/>
        </authorList>
    </citation>
    <scope>NUCLEOTIDE SEQUENCE [LARGE SCALE GENOMIC DNA]</scope>
    <source>
        <strain evidence="15">HuSjv2</strain>
        <tissue evidence="15">Worms</tissue>
    </source>
</reference>
<evidence type="ECO:0000313" key="15">
    <source>
        <dbReference type="EMBL" id="TNN11118.1"/>
    </source>
</evidence>
<evidence type="ECO:0000256" key="6">
    <source>
        <dbReference type="ARBA" id="ARBA00022824"/>
    </source>
</evidence>
<dbReference type="OrthoDB" id="432685at2759"/>
<dbReference type="Proteomes" id="UP000311919">
    <property type="component" value="Unassembled WGS sequence"/>
</dbReference>
<comment type="similarity">
    <text evidence="4">Belongs to the DoxX family.</text>
</comment>
<feature type="transmembrane region" description="Helical" evidence="14">
    <location>
        <begin position="6"/>
        <end position="29"/>
    </location>
</feature>
<sequence>MSNTALTAISVAIGVFFVFFGTLKLGPLFSDELYRSVRKNFLRMFKTFPFSSFTGWNPNPHVIRRVYGTTEVVGGIVLATCSGVVQDISNVILLSLMVFHLFCIWRVADGLKEASNLIVLCLMLTCRFIIRIQLIQKNEEVTESNEFIKNDIRRRIVLLQEELQKMNTCTNSNNIKTKNDTDKICMYLPKKLHRQNGKTNLHPIPKTHSRRSTGRLENIQ</sequence>
<evidence type="ECO:0000256" key="14">
    <source>
        <dbReference type="SAM" id="Phobius"/>
    </source>
</evidence>
<keyword evidence="10" id="KW-0143">Chaperone</keyword>
<keyword evidence="7 14" id="KW-1133">Transmembrane helix</keyword>
<gene>
    <name evidence="15" type="ORF">EWB00_004832</name>
</gene>
<dbReference type="GO" id="GO:0031410">
    <property type="term" value="C:cytoplasmic vesicle"/>
    <property type="evidence" value="ECO:0007669"/>
    <property type="project" value="UniProtKB-SubCell"/>
</dbReference>
<keyword evidence="9" id="KW-0576">Peroxisome</keyword>
<dbReference type="PANTHER" id="PTHR13163:SF0">
    <property type="entry name" value="NOVEL ACETYLCHOLINE RECEPTOR CHAPERONE"/>
    <property type="match status" value="1"/>
</dbReference>
<dbReference type="PANTHER" id="PTHR13163">
    <property type="entry name" value="SPINAL CORD EXPRESSION PROTEIN 4"/>
    <property type="match status" value="1"/>
</dbReference>
<dbReference type="EMBL" id="SKCS01000315">
    <property type="protein sequence ID" value="TNN11118.1"/>
    <property type="molecule type" value="Genomic_DNA"/>
</dbReference>
<organism evidence="15 16">
    <name type="scientific">Schistosoma japonicum</name>
    <name type="common">Blood fluke</name>
    <dbReference type="NCBI Taxonomy" id="6182"/>
    <lineage>
        <taxon>Eukaryota</taxon>
        <taxon>Metazoa</taxon>
        <taxon>Spiralia</taxon>
        <taxon>Lophotrochozoa</taxon>
        <taxon>Platyhelminthes</taxon>
        <taxon>Trematoda</taxon>
        <taxon>Digenea</taxon>
        <taxon>Strigeidida</taxon>
        <taxon>Schistosomatoidea</taxon>
        <taxon>Schistosomatidae</taxon>
        <taxon>Schistosoma</taxon>
    </lineage>
</organism>
<comment type="caution">
    <text evidence="15">The sequence shown here is derived from an EMBL/GenBank/DDBJ whole genome shotgun (WGS) entry which is preliminary data.</text>
</comment>
<keyword evidence="11" id="KW-0968">Cytoplasmic vesicle</keyword>
<keyword evidence="6" id="KW-0256">Endoplasmic reticulum</keyword>
<evidence type="ECO:0000256" key="10">
    <source>
        <dbReference type="ARBA" id="ARBA00023186"/>
    </source>
</evidence>
<protein>
    <recommendedName>
        <fullName evidence="12">Novel acetylcholine receptor chaperone</fullName>
    </recommendedName>
</protein>
<dbReference type="GO" id="GO:0051131">
    <property type="term" value="P:chaperone-mediated protein complex assembly"/>
    <property type="evidence" value="ECO:0007669"/>
    <property type="project" value="TreeGrafter"/>
</dbReference>
<proteinExistence type="inferred from homology"/>
<evidence type="ECO:0000256" key="11">
    <source>
        <dbReference type="ARBA" id="ARBA00023329"/>
    </source>
</evidence>
<comment type="subcellular location">
    <subcellularLocation>
        <location evidence="2">Cytoplasmic vesicle</location>
    </subcellularLocation>
    <subcellularLocation>
        <location evidence="1">Endoplasmic reticulum membrane</location>
        <topology evidence="1">Multi-pass membrane protein</topology>
    </subcellularLocation>
    <subcellularLocation>
        <location evidence="3">Peroxisome membrane</location>
        <topology evidence="3">Multi-pass membrane protein</topology>
    </subcellularLocation>
</comment>
<dbReference type="GO" id="GO:0005778">
    <property type="term" value="C:peroxisomal membrane"/>
    <property type="evidence" value="ECO:0007669"/>
    <property type="project" value="UniProtKB-SubCell"/>
</dbReference>
<evidence type="ECO:0000256" key="9">
    <source>
        <dbReference type="ARBA" id="ARBA00023140"/>
    </source>
</evidence>
<dbReference type="InterPro" id="IPR040399">
    <property type="entry name" value="TMEM35A/B"/>
</dbReference>
<evidence type="ECO:0000256" key="4">
    <source>
        <dbReference type="ARBA" id="ARBA00006679"/>
    </source>
</evidence>